<feature type="non-terminal residue" evidence="4">
    <location>
        <position position="1"/>
    </location>
</feature>
<proteinExistence type="predicted"/>
<name>A0A445KJK2_GLYSO</name>
<sequence length="288" mass="32129">SGRTPNGSSGRLTVTKLPPFFPASFTLRFIYPKELTDPSSLSSTTTLIHREANGGQDLYGISPCGVSALGSLVASLYGFVSALAMILLWKVGYYMQRDPSPTVFEAHPISEWSSWKELSIMGEFTIQISNDLVNQLVDDAVPKKKTRKTRRKVARETEKPQSNETIKPDSAVTPGWPVQSPLFLPATLPVQPVHSELEGIQSVLQESERVLERLQKQEENMLQEVTQKAKDLHDKEYKLPNPKPEPCMAERLATLSCYKEHIKDPLKCASLVTGFADCLRRFGRLGDK</sequence>
<gene>
    <name evidence="4" type="ORF">D0Y65_011341</name>
</gene>
<keyword evidence="1" id="KW-0175">Coiled coil</keyword>
<feature type="transmembrane region" description="Helical" evidence="3">
    <location>
        <begin position="68"/>
        <end position="89"/>
    </location>
</feature>
<keyword evidence="3" id="KW-1133">Transmembrane helix</keyword>
<keyword evidence="3" id="KW-0812">Transmembrane</keyword>
<feature type="compositionally biased region" description="Basic residues" evidence="2">
    <location>
        <begin position="144"/>
        <end position="153"/>
    </location>
</feature>
<reference evidence="4 5" key="1">
    <citation type="submission" date="2018-09" db="EMBL/GenBank/DDBJ databases">
        <title>A high-quality reference genome of wild soybean provides a powerful tool to mine soybean genomes.</title>
        <authorList>
            <person name="Xie M."/>
            <person name="Chung C.Y.L."/>
            <person name="Li M.-W."/>
            <person name="Wong F.-L."/>
            <person name="Chan T.-F."/>
            <person name="Lam H.-M."/>
        </authorList>
    </citation>
    <scope>NUCLEOTIDE SEQUENCE [LARGE SCALE GENOMIC DNA]</scope>
    <source>
        <strain evidence="5">cv. W05</strain>
        <tissue evidence="4">Hypocotyl of etiolated seedlings</tissue>
    </source>
</reference>
<dbReference type="PANTHER" id="PTHR47587">
    <property type="entry name" value="OS05G0103500 PROTEIN"/>
    <property type="match status" value="1"/>
</dbReference>
<dbReference type="PANTHER" id="PTHR47587:SF2">
    <property type="entry name" value="OS05G0103500 PROTEIN"/>
    <property type="match status" value="1"/>
</dbReference>
<evidence type="ECO:0000313" key="5">
    <source>
        <dbReference type="Proteomes" id="UP000289340"/>
    </source>
</evidence>
<keyword evidence="5" id="KW-1185">Reference proteome</keyword>
<feature type="coiled-coil region" evidence="1">
    <location>
        <begin position="197"/>
        <end position="235"/>
    </location>
</feature>
<comment type="caution">
    <text evidence="4">The sequence shown here is derived from an EMBL/GenBank/DDBJ whole genome shotgun (WGS) entry which is preliminary data.</text>
</comment>
<protein>
    <submittedName>
        <fullName evidence="4">Uncharacterized protein</fullName>
    </submittedName>
</protein>
<accession>A0A445KJK2</accession>
<evidence type="ECO:0000256" key="2">
    <source>
        <dbReference type="SAM" id="MobiDB-lite"/>
    </source>
</evidence>
<evidence type="ECO:0000256" key="3">
    <source>
        <dbReference type="SAM" id="Phobius"/>
    </source>
</evidence>
<evidence type="ECO:0000313" key="4">
    <source>
        <dbReference type="EMBL" id="RZC11055.1"/>
    </source>
</evidence>
<dbReference type="EMBL" id="QZWG01000005">
    <property type="protein sequence ID" value="RZC11055.1"/>
    <property type="molecule type" value="Genomic_DNA"/>
</dbReference>
<dbReference type="Proteomes" id="UP000289340">
    <property type="component" value="Chromosome 5"/>
</dbReference>
<evidence type="ECO:0000256" key="1">
    <source>
        <dbReference type="SAM" id="Coils"/>
    </source>
</evidence>
<dbReference type="AlphaFoldDB" id="A0A445KJK2"/>
<keyword evidence="3" id="KW-0472">Membrane</keyword>
<feature type="region of interest" description="Disordered" evidence="2">
    <location>
        <begin position="144"/>
        <end position="173"/>
    </location>
</feature>
<organism evidence="4 5">
    <name type="scientific">Glycine soja</name>
    <name type="common">Wild soybean</name>
    <dbReference type="NCBI Taxonomy" id="3848"/>
    <lineage>
        <taxon>Eukaryota</taxon>
        <taxon>Viridiplantae</taxon>
        <taxon>Streptophyta</taxon>
        <taxon>Embryophyta</taxon>
        <taxon>Tracheophyta</taxon>
        <taxon>Spermatophyta</taxon>
        <taxon>Magnoliopsida</taxon>
        <taxon>eudicotyledons</taxon>
        <taxon>Gunneridae</taxon>
        <taxon>Pentapetalae</taxon>
        <taxon>rosids</taxon>
        <taxon>fabids</taxon>
        <taxon>Fabales</taxon>
        <taxon>Fabaceae</taxon>
        <taxon>Papilionoideae</taxon>
        <taxon>50 kb inversion clade</taxon>
        <taxon>NPAAA clade</taxon>
        <taxon>indigoferoid/millettioid clade</taxon>
        <taxon>Phaseoleae</taxon>
        <taxon>Glycine</taxon>
        <taxon>Glycine subgen. Soja</taxon>
    </lineage>
</organism>